<dbReference type="Proteomes" id="UP000007050">
    <property type="component" value="Chromosome"/>
</dbReference>
<dbReference type="AlphaFoldDB" id="D4MJ82"/>
<dbReference type="BioCyc" id="ESIR717961:G136L-581-MONOMER"/>
<keyword evidence="1" id="KW-0472">Membrane</keyword>
<organism evidence="2 3">
    <name type="scientific">[Eubacterium] siraeum V10Sc8a</name>
    <dbReference type="NCBI Taxonomy" id="717961"/>
    <lineage>
        <taxon>Bacteria</taxon>
        <taxon>Bacillati</taxon>
        <taxon>Bacillota</taxon>
        <taxon>Clostridia</taxon>
        <taxon>Eubacteriales</taxon>
        <taxon>Oscillospiraceae</taxon>
        <taxon>Oscillospiraceae incertae sedis</taxon>
    </lineage>
</organism>
<evidence type="ECO:0000313" key="2">
    <source>
        <dbReference type="EMBL" id="CBL33815.1"/>
    </source>
</evidence>
<feature type="transmembrane region" description="Helical" evidence="1">
    <location>
        <begin position="30"/>
        <end position="50"/>
    </location>
</feature>
<proteinExistence type="predicted"/>
<dbReference type="EMBL" id="FP929059">
    <property type="protein sequence ID" value="CBL33815.1"/>
    <property type="molecule type" value="Genomic_DNA"/>
</dbReference>
<protein>
    <submittedName>
        <fullName evidence="2">Uncharacterized protein</fullName>
    </submittedName>
</protein>
<dbReference type="HOGENOM" id="CLU_2716434_0_0_9"/>
<dbReference type="PATRIC" id="fig|717961.3.peg.783"/>
<reference evidence="2 3" key="1">
    <citation type="submission" date="2010-03" db="EMBL/GenBank/DDBJ databases">
        <title>The genome sequence of Eubacterium siraeum V10Sc8a.</title>
        <authorList>
            <consortium name="metaHIT consortium -- http://www.metahit.eu/"/>
            <person name="Pajon A."/>
            <person name="Turner K."/>
            <person name="Parkhill J."/>
            <person name="Duncan S."/>
            <person name="Flint H."/>
        </authorList>
    </citation>
    <scope>NUCLEOTIDE SEQUENCE [LARGE SCALE GENOMIC DNA]</scope>
    <source>
        <strain evidence="2 3">V10Sc8a</strain>
    </source>
</reference>
<gene>
    <name evidence="2" type="ORF">ES1_07110</name>
</gene>
<evidence type="ECO:0000313" key="3">
    <source>
        <dbReference type="Proteomes" id="UP000007050"/>
    </source>
</evidence>
<keyword evidence="1" id="KW-1133">Transmembrane helix</keyword>
<dbReference type="KEGG" id="esr:ES1_07110"/>
<accession>D4MJ82</accession>
<reference evidence="2 3" key="2">
    <citation type="submission" date="2010-03" db="EMBL/GenBank/DDBJ databases">
        <authorList>
            <person name="Pajon A."/>
        </authorList>
    </citation>
    <scope>NUCLEOTIDE SEQUENCE [LARGE SCALE GENOMIC DNA]</scope>
    <source>
        <strain evidence="2 3">V10Sc8a</strain>
    </source>
</reference>
<sequence>MNGGDFGKSLLIDVLLIVSSGFDYDSKLPIVLFVGQHFSGSLFGWVHLSIQKRERTKAIRKTTSKQLQSPPS</sequence>
<evidence type="ECO:0000256" key="1">
    <source>
        <dbReference type="SAM" id="Phobius"/>
    </source>
</evidence>
<keyword evidence="1" id="KW-0812">Transmembrane</keyword>
<name>D4MJ82_9FIRM</name>